<feature type="signal peptide" evidence="1">
    <location>
        <begin position="1"/>
        <end position="20"/>
    </location>
</feature>
<sequence>MQKLFFTALVSLLAMMQVHASTPPDQEELDRIALQSYIYTYPMVLMEVTRRQMTNMPAGKVASRGPMNSFVHIRSFPDASFREVVRPNFDTLYSTAWVDVSDEPVILSVPEIKDRFYMLPMYDMWTDTFAVIGTYANGTEPGEYALCTPEWTGKLPDGVRRINVTTPVFWIIGRTQTNGPADYAYIRKIQDGFKLAPLSHYGKDYEAPFKKDPNVDDKTAPLLQVQNMDTRTFFNTAMALMKKHPPHDTDQVMVDRMARIGLVADGFEYDKLPEPVRKALEKANAQSHEVMKKYVPRLGYNANGWQMVTKSIGVYGNDYMQRATTALIGLGANPYDQAIYPLNISDKNGKPPVGEKKYVMHFAREDIPPVDAFWSITMYDAEGFPVANGINRFAIGDRDDLTFNKDGSLDIYIQHESPGKDKESNWLPSPASGDMGITMRLYAPKQRVLDGDWAPPYLQERNPENKQ</sequence>
<keyword evidence="5" id="KW-1185">Reference proteome</keyword>
<dbReference type="Gene3D" id="2.60.40.1610">
    <property type="entry name" value="Domain of unknown function DUF1254"/>
    <property type="match status" value="1"/>
</dbReference>
<protein>
    <recommendedName>
        <fullName evidence="6">DUF1254 domain-containing protein</fullName>
    </recommendedName>
</protein>
<dbReference type="Pfam" id="PF06742">
    <property type="entry name" value="DUF1214"/>
    <property type="match status" value="1"/>
</dbReference>
<dbReference type="InterPro" id="IPR010621">
    <property type="entry name" value="DUF1214"/>
</dbReference>
<feature type="domain" description="DUF1254" evidence="3">
    <location>
        <begin position="67"/>
        <end position="197"/>
    </location>
</feature>
<organism evidence="4 5">
    <name type="scientific">Thiolapillus brandeum</name>
    <dbReference type="NCBI Taxonomy" id="1076588"/>
    <lineage>
        <taxon>Bacteria</taxon>
        <taxon>Pseudomonadati</taxon>
        <taxon>Pseudomonadota</taxon>
        <taxon>Gammaproteobacteria</taxon>
        <taxon>Chromatiales</taxon>
        <taxon>Sedimenticolaceae</taxon>
        <taxon>Thiolapillus</taxon>
    </lineage>
</organism>
<evidence type="ECO:0008006" key="6">
    <source>
        <dbReference type="Google" id="ProtNLM"/>
    </source>
</evidence>
<feature type="chain" id="PRO_5031465520" description="DUF1254 domain-containing protein" evidence="1">
    <location>
        <begin position="21"/>
        <end position="467"/>
    </location>
</feature>
<reference evidence="4 5" key="1">
    <citation type="journal article" date="2014" name="PLoS ONE">
        <title>Physiological and genomic features of a novel sulfur-oxidizing gammaproteobacterium belonging to a previously uncultivated symbiotic lineage isolated from a hydrothermal vent.</title>
        <authorList>
            <person name="Nunoura T."/>
            <person name="Takaki Y."/>
            <person name="Kazama H."/>
            <person name="Kakuta J."/>
            <person name="Shimamura S."/>
            <person name="Makita H."/>
            <person name="Hirai M."/>
            <person name="Miyazaki M."/>
            <person name="Takai K."/>
        </authorList>
    </citation>
    <scope>NUCLEOTIDE SEQUENCE [LARGE SCALE GENOMIC DNA]</scope>
    <source>
        <strain evidence="4 5">Hiromi1</strain>
    </source>
</reference>
<keyword evidence="1" id="KW-0732">Signal</keyword>
<dbReference type="InterPro" id="IPR037050">
    <property type="entry name" value="DUF1254_sf"/>
</dbReference>
<name>A0A7U6GK33_9GAMM</name>
<dbReference type="RefSeq" id="WP_223212049.1">
    <property type="nucleotide sequence ID" value="NZ_AP012273.1"/>
</dbReference>
<dbReference type="PANTHER" id="PTHR36509:SF2">
    <property type="entry name" value="BLL3101 PROTEIN"/>
    <property type="match status" value="1"/>
</dbReference>
<evidence type="ECO:0000313" key="4">
    <source>
        <dbReference type="EMBL" id="BAO45088.1"/>
    </source>
</evidence>
<accession>A0A7U6GK33</accession>
<dbReference type="KEGG" id="tbn:TBH_C2177"/>
<evidence type="ECO:0000256" key="1">
    <source>
        <dbReference type="SAM" id="SignalP"/>
    </source>
</evidence>
<evidence type="ECO:0000259" key="2">
    <source>
        <dbReference type="Pfam" id="PF06742"/>
    </source>
</evidence>
<dbReference type="Proteomes" id="UP000031631">
    <property type="component" value="Chromosome"/>
</dbReference>
<evidence type="ECO:0000259" key="3">
    <source>
        <dbReference type="Pfam" id="PF06863"/>
    </source>
</evidence>
<dbReference type="InterPro" id="IPR010679">
    <property type="entry name" value="DUF1254"/>
</dbReference>
<proteinExistence type="predicted"/>
<evidence type="ECO:0000313" key="5">
    <source>
        <dbReference type="Proteomes" id="UP000031631"/>
    </source>
</evidence>
<gene>
    <name evidence="4" type="ORF">TBH_C2177</name>
</gene>
<dbReference type="Pfam" id="PF06863">
    <property type="entry name" value="DUF1254"/>
    <property type="match status" value="1"/>
</dbReference>
<feature type="domain" description="DUF1214" evidence="2">
    <location>
        <begin position="337"/>
        <end position="446"/>
    </location>
</feature>
<dbReference type="InterPro" id="IPR037049">
    <property type="entry name" value="DUF1214_C_sf"/>
</dbReference>
<dbReference type="Gene3D" id="2.60.120.600">
    <property type="entry name" value="Domain of unknown function DUF1214, C-terminal domain"/>
    <property type="match status" value="1"/>
</dbReference>
<dbReference type="PANTHER" id="PTHR36509">
    <property type="entry name" value="BLL3101 PROTEIN"/>
    <property type="match status" value="1"/>
</dbReference>
<dbReference type="EMBL" id="AP012273">
    <property type="protein sequence ID" value="BAO45088.1"/>
    <property type="molecule type" value="Genomic_DNA"/>
</dbReference>
<dbReference type="SUPFAM" id="SSF160935">
    <property type="entry name" value="VPA0735-like"/>
    <property type="match status" value="1"/>
</dbReference>
<dbReference type="AlphaFoldDB" id="A0A7U6GK33"/>